<keyword evidence="7" id="KW-0378">Hydrolase</keyword>
<gene>
    <name evidence="9" type="ORF">QM012_006138</name>
</gene>
<evidence type="ECO:0000256" key="2">
    <source>
        <dbReference type="ARBA" id="ARBA00005300"/>
    </source>
</evidence>
<evidence type="ECO:0000256" key="5">
    <source>
        <dbReference type="ARBA" id="ARBA00022723"/>
    </source>
</evidence>
<evidence type="ECO:0000256" key="7">
    <source>
        <dbReference type="ARBA" id="ARBA00022801"/>
    </source>
</evidence>
<dbReference type="InterPro" id="IPR002156">
    <property type="entry name" value="RNaseH_domain"/>
</dbReference>
<keyword evidence="4" id="KW-0540">Nuclease</keyword>
<evidence type="ECO:0000256" key="4">
    <source>
        <dbReference type="ARBA" id="ARBA00022722"/>
    </source>
</evidence>
<dbReference type="InterPro" id="IPR050092">
    <property type="entry name" value="RNase_H"/>
</dbReference>
<dbReference type="PANTHER" id="PTHR10642">
    <property type="entry name" value="RIBONUCLEASE H1"/>
    <property type="match status" value="1"/>
</dbReference>
<dbReference type="PROSITE" id="PS50879">
    <property type="entry name" value="RNASE_H_1"/>
    <property type="match status" value="1"/>
</dbReference>
<dbReference type="PANTHER" id="PTHR10642:SF26">
    <property type="entry name" value="RIBONUCLEASE H1"/>
    <property type="match status" value="1"/>
</dbReference>
<keyword evidence="6" id="KW-0255">Endonuclease</keyword>
<keyword evidence="10" id="KW-1185">Reference proteome</keyword>
<protein>
    <recommendedName>
        <fullName evidence="3">ribonuclease H</fullName>
        <ecNumber evidence="3">3.1.26.4</ecNumber>
    </recommendedName>
</protein>
<comment type="caution">
    <text evidence="9">The sequence shown here is derived from an EMBL/GenBank/DDBJ whole genome shotgun (WGS) entry which is preliminary data.</text>
</comment>
<feature type="domain" description="RNase H type-1" evidence="8">
    <location>
        <begin position="123"/>
        <end position="304"/>
    </location>
</feature>
<evidence type="ECO:0000313" key="9">
    <source>
        <dbReference type="EMBL" id="KAK6007130.1"/>
    </source>
</evidence>
<evidence type="ECO:0000256" key="6">
    <source>
        <dbReference type="ARBA" id="ARBA00022759"/>
    </source>
</evidence>
<proteinExistence type="inferred from homology"/>
<keyword evidence="5" id="KW-0479">Metal-binding</keyword>
<evidence type="ECO:0000256" key="1">
    <source>
        <dbReference type="ARBA" id="ARBA00000077"/>
    </source>
</evidence>
<evidence type="ECO:0000313" key="10">
    <source>
        <dbReference type="Proteomes" id="UP001341245"/>
    </source>
</evidence>
<evidence type="ECO:0000256" key="3">
    <source>
        <dbReference type="ARBA" id="ARBA00012180"/>
    </source>
</evidence>
<dbReference type="Gene3D" id="3.30.420.10">
    <property type="entry name" value="Ribonuclease H-like superfamily/Ribonuclease H"/>
    <property type="match status" value="1"/>
</dbReference>
<dbReference type="SUPFAM" id="SSF53098">
    <property type="entry name" value="Ribonuclease H-like"/>
    <property type="match status" value="1"/>
</dbReference>
<evidence type="ECO:0000259" key="8">
    <source>
        <dbReference type="PROSITE" id="PS50879"/>
    </source>
</evidence>
<dbReference type="InterPro" id="IPR036397">
    <property type="entry name" value="RNaseH_sf"/>
</dbReference>
<comment type="similarity">
    <text evidence="2">Belongs to the RNase H family.</text>
</comment>
<dbReference type="EC" id="3.1.26.4" evidence="3"/>
<dbReference type="CDD" id="cd13934">
    <property type="entry name" value="RNase_H_Dikarya_like"/>
    <property type="match status" value="1"/>
</dbReference>
<sequence>MGFPDIPVELRDGKLVCEDHGLQICHQCCCDYTFRDEYSEQSSSTKEPSTCSDDDLDEYCRMAESAAPILEGTAARSDLSSQSSAYCEECGLTWLVAAPDLADEEDVWQDCPFHNSLERDGAGRRTLFVHIDGACPGNGTNSAVGGIGIYFGPSSPYNLSALFNRDIVQPPTSQQVELIAAIRALEIIREKCMPARRELVKKVILCPCHTECWAISFPFQIVLITDSAYLFHCMTSHLVIWRWDPKTQGYTNKKSGKSIMNSKYIRNVVKEVEMLAERDVQVLWKKVPRALNQEADRLAKAGARM</sequence>
<dbReference type="InterPro" id="IPR012337">
    <property type="entry name" value="RNaseH-like_sf"/>
</dbReference>
<dbReference type="Proteomes" id="UP001341245">
    <property type="component" value="Unassembled WGS sequence"/>
</dbReference>
<dbReference type="Pfam" id="PF00075">
    <property type="entry name" value="RNase_H"/>
    <property type="match status" value="1"/>
</dbReference>
<comment type="catalytic activity">
    <reaction evidence="1">
        <text>Endonucleolytic cleavage to 5'-phosphomonoester.</text>
        <dbReference type="EC" id="3.1.26.4"/>
    </reaction>
</comment>
<reference evidence="9 10" key="1">
    <citation type="submission" date="2023-11" db="EMBL/GenBank/DDBJ databases">
        <title>Draft genome sequence and annotation of the polyextremotolerant black yeast-like fungus Aureobasidium pullulans NRRL 62042.</title>
        <authorList>
            <person name="Dielentheis-Frenken M.R.E."/>
            <person name="Wibberg D."/>
            <person name="Blank L.M."/>
            <person name="Tiso T."/>
        </authorList>
    </citation>
    <scope>NUCLEOTIDE SEQUENCE [LARGE SCALE GENOMIC DNA]</scope>
    <source>
        <strain evidence="9 10">NRRL 62042</strain>
    </source>
</reference>
<organism evidence="9 10">
    <name type="scientific">Aureobasidium pullulans</name>
    <name type="common">Black yeast</name>
    <name type="synonym">Pullularia pullulans</name>
    <dbReference type="NCBI Taxonomy" id="5580"/>
    <lineage>
        <taxon>Eukaryota</taxon>
        <taxon>Fungi</taxon>
        <taxon>Dikarya</taxon>
        <taxon>Ascomycota</taxon>
        <taxon>Pezizomycotina</taxon>
        <taxon>Dothideomycetes</taxon>
        <taxon>Dothideomycetidae</taxon>
        <taxon>Dothideales</taxon>
        <taxon>Saccotheciaceae</taxon>
        <taxon>Aureobasidium</taxon>
    </lineage>
</organism>
<name>A0ABR0TTD6_AURPU</name>
<dbReference type="EMBL" id="JASGXD010000003">
    <property type="protein sequence ID" value="KAK6007130.1"/>
    <property type="molecule type" value="Genomic_DNA"/>
</dbReference>
<accession>A0ABR0TTD6</accession>